<evidence type="ECO:0000313" key="13">
    <source>
        <dbReference type="Proteomes" id="UP000186817"/>
    </source>
</evidence>
<evidence type="ECO:0000256" key="6">
    <source>
        <dbReference type="ARBA" id="ARBA00022833"/>
    </source>
</evidence>
<keyword evidence="4 7" id="KW-0863">Zinc-finger</keyword>
<evidence type="ECO:0000256" key="1">
    <source>
        <dbReference type="ARBA" id="ARBA00022679"/>
    </source>
</evidence>
<dbReference type="InterPro" id="IPR031127">
    <property type="entry name" value="E3_UB_ligase_RBR"/>
</dbReference>
<dbReference type="Proteomes" id="UP000186817">
    <property type="component" value="Unassembled WGS sequence"/>
</dbReference>
<feature type="compositionally biased region" description="Acidic residues" evidence="8">
    <location>
        <begin position="2206"/>
        <end position="2251"/>
    </location>
</feature>
<evidence type="ECO:0000259" key="9">
    <source>
        <dbReference type="PROSITE" id="PS50089"/>
    </source>
</evidence>
<dbReference type="OrthoDB" id="417859at2759"/>
<keyword evidence="1" id="KW-0808">Transferase</keyword>
<dbReference type="Gene3D" id="1.25.40.20">
    <property type="entry name" value="Ankyrin repeat-containing domain"/>
    <property type="match status" value="3"/>
</dbReference>
<dbReference type="Gene3D" id="3.30.40.10">
    <property type="entry name" value="Zinc/RING finger domain, C3HC4 (zinc finger)"/>
    <property type="match status" value="1"/>
</dbReference>
<organism evidence="12 13">
    <name type="scientific">Symbiodinium microadriaticum</name>
    <name type="common">Dinoflagellate</name>
    <name type="synonym">Zooxanthella microadriatica</name>
    <dbReference type="NCBI Taxonomy" id="2951"/>
    <lineage>
        <taxon>Eukaryota</taxon>
        <taxon>Sar</taxon>
        <taxon>Alveolata</taxon>
        <taxon>Dinophyceae</taxon>
        <taxon>Suessiales</taxon>
        <taxon>Symbiodiniaceae</taxon>
        <taxon>Symbiodinium</taxon>
    </lineage>
</organism>
<keyword evidence="13" id="KW-1185">Reference proteome</keyword>
<dbReference type="InterPro" id="IPR001660">
    <property type="entry name" value="SAM"/>
</dbReference>
<sequence>MGDEPVAPNDGVASLVGSEAAFAVINEAWFHVLAGDGDAADLAAAPGCGTPALLDLLTGVELSTGVLGAYTPTLLQGHADLLNDACGGCSSILLRKEEWDRLMWGVRELWGPSQVLRKAVVAVGRDNRSLLAQLAWSEPLEPTRRAALVMLLQAAAHLDHGREGPLAMLKRLLPDGESLVARPEMQQLMSMVPATSSSRSHWRRRPPPPDMFSGDVCPPCVDSVEHIREIPPQDMLIVPKALPAEAFLGGSLVTQQDEAAVLAGLPPPPTRKIGSNISQGLLVQLRPPEDPAACEATQCCICMEQFSACQLWHCGRDVCGGKAFCSNCLRQHAEAVIDSGLYAAPAVRCPVCNLRLATTAWAPLVKEETFAKYQENARALLTYRCAACDETGSYLRPGMEGHASAGKPFGMLGTEARERLWIAWEAFFLAEVPAEKFLQTILDEFSCGHRKGGAPPSSMNKVLGPSGQANWIEDLERRLALQLAWLHRFPRQRTPCCGEQFCFRCKVSSWHRGVTCNDRLRSEKARQAQLCPGCGVPTQRSEGCRKITCVCGRVWEWEGIDGDSSDEEGIFSEDSGAEDEMQAQTAVNLVAMNNKVSDETVRTLIQALVNAGADVNGWPSERCPLLLAVQCRNTAAVAALCEVGARVTPEVLEELKGVSLEWQRCEMERLMRPQVQGDPNMRLPLWVWIQAGSAAAVEALLRNAAHEEAVGEDVFIALQRSSGDDDSRKQIAEHLREHVGETRLLKSADSPLLKLLKPDYAMNRIPLDATEPEPRDVAEVCWQQKAADVRAMTGATRDEKVPDLDALLETDGMQRRMSLRWIDPTRPNRRPCWPDNVGSKEVNLRASEFVDKPRFWKMNSIYKTTGLEWSRWVYSVKEHAGPWPAETQWIADGTAEPNAGTPPSLLLIDERLGDFALSLRVLKREENKRYIRSKEDILKSLASGMNHSTPGYNQQPPQARAPNAMPPPSAATAPPPAPPAPPTARETQSPVEAPKSTTLRPGFLTGASRAKEVTQKAQRQPSQAIVLDYPDGAMVEFDRFSNGCSALLEKSMGPGEDLDVEPQAMPQAGESAKARLCFAVKRGANPKTQSEDPVFHVGAVVDYAARQGYGHLRDDCSNDGWIEATVLHRNRNGTYDINVLGNAGLSKPALAESAGRSSDSLGRAKRPTRPAAMAKAPQARRRPRLAPSLAESGEPRKDAGMRAKRHQAATAKKPLAGGVEPGACCSLFAFLLPGRPLRPSDSTRESLAAAVAARKKAMSELEALPQFVAHPFVNAGRNRPRFRLQTQGGRRPPKETLPKETPPRETEMVVGGEEAPPKSLQSMLAFLDAEANEAGEAWQADYKPDLRQQKHIPLTRGKGAWENREVKGYDDSLSISEVSVPKARMVPDSFEVKQEKAQKVAECPPGPPAEWSMEQVLQFLDFLGLGHTGDKFKENAVDGPMLAELSEEELCSELGLLKLQEQFQKMHTFSATRRMLMEVRQALDEERDIEVSIIQEALQNGADPNAREKEEAAEDEALGLTGLALLAMCYRSSTESVTKGIEALLEARADLETEVDDGATPLLVALRHRNMTALEVLAKASAEGPASPAPRIATEILDEAMTAEDVSKLFDSLRDTVVFDEIESLRAEVHAKNREIAKMPSEVKLPQSLQFNSLQLIVDFQSLQKEAPPKFKQLEKQPRPNCSSRSLARERGAETDGLFLRLEGEKGWVFSAGSGPVDEHSWGDSRPAVDPWTSTLLLLDVRLRSQVSRPGPSSAVIRVALQVLMDCLEEMRLKSRSELAAMMAQSVAEGHDYAFDPEPAVELLFDAAWHDLLRLQEAPTALEAWDFHAVVNSHFTEPPHSEMGIARGEWFVRVSCLSEDSRRLRVEELLRPVLRGCGRGLAPLPLWTWVEHGSVAAVEALLRSSDEAVSVEDVISLQRCRVHESMPQIQELLQRKCGEEEFSRLQTEAATRRLLQELREAFDDQRDVDLIIVQNSLELHADPNAQEEEAEDGPDFQEGSYSLSALQLLVTNLHVASDTMQKAVAALVEAKAQVNADIGNDTPLLSALQSRCVNGVAALCQHGAKVSSDCLDELKTISSSKVRHALEDVLQPLIGKDKRLRCPLWMWVQIGAVSAAEAIVRNASHDEEIDVDVLVALQRCRDHSAKEEITSLLQDHLGEEEFKRLEAAAATRRLLMELREAHTEEREPELDIVCEALAQGANPNAQEEDEEETDEEEGEDEEDEAGSMEEDEDGDEEDSDKEDGETEPEGEWDEVCLEGLSFASIIGFHHVELKILAEAQNPDRGAFLSVLKLCPCDLSRVQVSAASGHLEPAFLGADAEAMTAEDVSKLFDCLRDTVVFDEIESFRAEVHAKNREIAKTPSEVKLPQSLQFNSLQLIMDFKSSRRRCVLKACPLPASLGPIMSNRRYLHEAMTAEDVSKLFDSLCDTVVSALAKRDAEIEYSAASSFDPLQLVLDFQSLQQEVRELKEDARESHATREAPVAQSEAPPKFKQLEKQPQPNCSSRSRAALQAVYGMVAQCAATEAQRPCPHRGGNSSVAEQRHSPCRTTKWKRTRSGGTDIRQGPHHARRDNTGFIREGECFTVVEERGAETDGLFLRLEGEKGWVMDGQKTPGPGGGPQKLRVSVDMGERGAEMEWVELEQLSERLRRHGTPAGDADEKDASLSASSCDLLMAQGQARMFMGFYAELRARMICQREVLANLQKRSQERIVAWSGDTAPPVLAEQHLSRRSADAADVRGRSRFSLLQPDGSSRVAFIAVIS</sequence>
<keyword evidence="6" id="KW-0862">Zinc</keyword>
<comment type="caution">
    <text evidence="12">The sequence shown here is derived from an EMBL/GenBank/DDBJ whole genome shotgun (WGS) entry which is preliminary data.</text>
</comment>
<dbReference type="SUPFAM" id="SSF47769">
    <property type="entry name" value="SAM/Pointed domain"/>
    <property type="match status" value="1"/>
</dbReference>
<dbReference type="GO" id="GO:0004842">
    <property type="term" value="F:ubiquitin-protein transferase activity"/>
    <property type="evidence" value="ECO:0007669"/>
    <property type="project" value="InterPro"/>
</dbReference>
<dbReference type="PANTHER" id="PTHR11685">
    <property type="entry name" value="RBR FAMILY RING FINGER AND IBR DOMAIN-CONTAINING"/>
    <property type="match status" value="1"/>
</dbReference>
<dbReference type="InterPro" id="IPR013083">
    <property type="entry name" value="Znf_RING/FYVE/PHD"/>
</dbReference>
<dbReference type="InterPro" id="IPR001841">
    <property type="entry name" value="Znf_RING"/>
</dbReference>
<keyword evidence="3" id="KW-0677">Repeat</keyword>
<evidence type="ECO:0000256" key="8">
    <source>
        <dbReference type="SAM" id="MobiDB-lite"/>
    </source>
</evidence>
<feature type="domain" description="SAM" evidence="10">
    <location>
        <begin position="1411"/>
        <end position="1475"/>
    </location>
</feature>
<dbReference type="InterPro" id="IPR036770">
    <property type="entry name" value="Ankyrin_rpt-contain_sf"/>
</dbReference>
<reference evidence="12 13" key="1">
    <citation type="submission" date="2016-02" db="EMBL/GenBank/DDBJ databases">
        <title>Genome analysis of coral dinoflagellate symbionts highlights evolutionary adaptations to a symbiotic lifestyle.</title>
        <authorList>
            <person name="Aranda M."/>
            <person name="Li Y."/>
            <person name="Liew Y.J."/>
            <person name="Baumgarten S."/>
            <person name="Simakov O."/>
            <person name="Wilson M."/>
            <person name="Piel J."/>
            <person name="Ashoor H."/>
            <person name="Bougouffa S."/>
            <person name="Bajic V.B."/>
            <person name="Ryu T."/>
            <person name="Ravasi T."/>
            <person name="Bayer T."/>
            <person name="Micklem G."/>
            <person name="Kim H."/>
            <person name="Bhak J."/>
            <person name="Lajeunesse T.C."/>
            <person name="Voolstra C.R."/>
        </authorList>
    </citation>
    <scope>NUCLEOTIDE SEQUENCE [LARGE SCALE GENOMIC DNA]</scope>
    <source>
        <strain evidence="12 13">CCMP2467</strain>
    </source>
</reference>
<feature type="region of interest" description="Disordered" evidence="8">
    <location>
        <begin position="2200"/>
        <end position="2251"/>
    </location>
</feature>
<feature type="domain" description="RING-type" evidence="9">
    <location>
        <begin position="299"/>
        <end position="353"/>
    </location>
</feature>
<evidence type="ECO:0000313" key="12">
    <source>
        <dbReference type="EMBL" id="OLP85392.1"/>
    </source>
</evidence>
<feature type="region of interest" description="Disordered" evidence="8">
    <location>
        <begin position="943"/>
        <end position="1002"/>
    </location>
</feature>
<feature type="region of interest" description="Disordered" evidence="8">
    <location>
        <begin position="1283"/>
        <end position="1310"/>
    </location>
</feature>
<dbReference type="PROSITE" id="PS50105">
    <property type="entry name" value="SAM_DOMAIN"/>
    <property type="match status" value="1"/>
</dbReference>
<dbReference type="InterPro" id="IPR044066">
    <property type="entry name" value="TRIAD_supradom"/>
</dbReference>
<feature type="compositionally biased region" description="Basic and acidic residues" evidence="8">
    <location>
        <begin position="1292"/>
        <end position="1307"/>
    </location>
</feature>
<dbReference type="GO" id="GO:0016567">
    <property type="term" value="P:protein ubiquitination"/>
    <property type="evidence" value="ECO:0007669"/>
    <property type="project" value="InterPro"/>
</dbReference>
<accession>A0A1Q9CR52</accession>
<dbReference type="Pfam" id="PF07647">
    <property type="entry name" value="SAM_2"/>
    <property type="match status" value="1"/>
</dbReference>
<feature type="compositionally biased region" description="Basic and acidic residues" evidence="8">
    <location>
        <begin position="2467"/>
        <end position="2478"/>
    </location>
</feature>
<evidence type="ECO:0000256" key="4">
    <source>
        <dbReference type="ARBA" id="ARBA00022771"/>
    </source>
</evidence>
<dbReference type="GO" id="GO:0008270">
    <property type="term" value="F:zinc ion binding"/>
    <property type="evidence" value="ECO:0007669"/>
    <property type="project" value="UniProtKB-KW"/>
</dbReference>
<feature type="compositionally biased region" description="Polar residues" evidence="8">
    <location>
        <begin position="985"/>
        <end position="999"/>
    </location>
</feature>
<dbReference type="SMART" id="SM00454">
    <property type="entry name" value="SAM"/>
    <property type="match status" value="1"/>
</dbReference>
<evidence type="ECO:0000259" key="10">
    <source>
        <dbReference type="PROSITE" id="PS50105"/>
    </source>
</evidence>
<dbReference type="PROSITE" id="PS51873">
    <property type="entry name" value="TRIAD"/>
    <property type="match status" value="1"/>
</dbReference>
<evidence type="ECO:0000256" key="7">
    <source>
        <dbReference type="PROSITE-ProRule" id="PRU00175"/>
    </source>
</evidence>
<evidence type="ECO:0000259" key="11">
    <source>
        <dbReference type="PROSITE" id="PS51873"/>
    </source>
</evidence>
<dbReference type="PROSITE" id="PS50089">
    <property type="entry name" value="ZF_RING_2"/>
    <property type="match status" value="1"/>
</dbReference>
<evidence type="ECO:0000256" key="5">
    <source>
        <dbReference type="ARBA" id="ARBA00022786"/>
    </source>
</evidence>
<feature type="domain" description="RING-type" evidence="11">
    <location>
        <begin position="295"/>
        <end position="582"/>
    </location>
</feature>
<evidence type="ECO:0000256" key="2">
    <source>
        <dbReference type="ARBA" id="ARBA00022723"/>
    </source>
</evidence>
<feature type="region of interest" description="Disordered" evidence="8">
    <location>
        <begin position="2467"/>
        <end position="2502"/>
    </location>
</feature>
<feature type="region of interest" description="Disordered" evidence="8">
    <location>
        <begin position="1151"/>
        <end position="1215"/>
    </location>
</feature>
<keyword evidence="2" id="KW-0479">Metal-binding</keyword>
<feature type="compositionally biased region" description="Pro residues" evidence="8">
    <location>
        <begin position="964"/>
        <end position="982"/>
    </location>
</feature>
<dbReference type="EMBL" id="LSRX01000980">
    <property type="protein sequence ID" value="OLP85392.1"/>
    <property type="molecule type" value="Genomic_DNA"/>
</dbReference>
<feature type="region of interest" description="Disordered" evidence="8">
    <location>
        <begin position="2526"/>
        <end position="2571"/>
    </location>
</feature>
<dbReference type="InterPro" id="IPR013761">
    <property type="entry name" value="SAM/pointed_sf"/>
</dbReference>
<keyword evidence="5" id="KW-0833">Ubl conjugation pathway</keyword>
<dbReference type="Gene3D" id="1.10.150.50">
    <property type="entry name" value="Transcription Factor, Ets-1"/>
    <property type="match status" value="1"/>
</dbReference>
<evidence type="ECO:0000256" key="3">
    <source>
        <dbReference type="ARBA" id="ARBA00022737"/>
    </source>
</evidence>
<gene>
    <name evidence="12" type="primary">rnf217</name>
    <name evidence="12" type="ORF">AK812_SmicGene33634</name>
</gene>
<feature type="compositionally biased region" description="Polar residues" evidence="8">
    <location>
        <begin position="943"/>
        <end position="957"/>
    </location>
</feature>
<dbReference type="SUPFAM" id="SSF48403">
    <property type="entry name" value="Ankyrin repeat"/>
    <property type="match status" value="1"/>
</dbReference>
<name>A0A1Q9CR52_SYMMI</name>
<protein>
    <submittedName>
        <fullName evidence="12">Putative E3 ubiquitin-protein ligase RNF217</fullName>
    </submittedName>
</protein>
<proteinExistence type="predicted"/>
<dbReference type="CDD" id="cd16449">
    <property type="entry name" value="RING-HC"/>
    <property type="match status" value="1"/>
</dbReference>